<evidence type="ECO:0000313" key="5">
    <source>
        <dbReference type="EMBL" id="KFR08402.1"/>
    </source>
</evidence>
<reference evidence="5 6" key="1">
    <citation type="submission" date="2014-04" db="EMBL/GenBank/DDBJ databases">
        <title>Genome evolution of avian class.</title>
        <authorList>
            <person name="Zhang G."/>
            <person name="Li C."/>
        </authorList>
    </citation>
    <scope>NUCLEOTIDE SEQUENCE [LARGE SCALE GENOMIC DNA]</scope>
    <source>
        <strain evidence="5">BGI_N306</strain>
    </source>
</reference>
<sequence length="160" mass="16792">SGSLGLDLATAIDCTLLDSKPARVATGVQGPIRVNDQAVGALLIGRSSATMLGLTVLVGLIDKDYHGEIQIMVQTLFPPLFVPKGSKIAQLIPIPHLTENVAPVQVTPRGSGAFGSTDQMAFLTIGLRQQPRRTITVQYAGQTITLFALLDTGADVSIIS</sequence>
<dbReference type="PROSITE" id="PS00141">
    <property type="entry name" value="ASP_PROTEASE"/>
    <property type="match status" value="1"/>
</dbReference>
<gene>
    <name evidence="5" type="ORF">N306_00100</name>
</gene>
<dbReference type="Gene3D" id="2.40.70.10">
    <property type="entry name" value="Acid Proteases"/>
    <property type="match status" value="1"/>
</dbReference>
<dbReference type="STRING" id="30419.A0A091VYG9"/>
<feature type="non-terminal residue" evidence="5">
    <location>
        <position position="160"/>
    </location>
</feature>
<keyword evidence="6" id="KW-1185">Reference proteome</keyword>
<keyword evidence="2" id="KW-0064">Aspartyl protease</keyword>
<dbReference type="Proteomes" id="UP000053605">
    <property type="component" value="Unassembled WGS sequence"/>
</dbReference>
<dbReference type="SUPFAM" id="SSF51283">
    <property type="entry name" value="dUTPase-like"/>
    <property type="match status" value="1"/>
</dbReference>
<dbReference type="EMBL" id="KK734465">
    <property type="protein sequence ID" value="KFR08402.1"/>
    <property type="molecule type" value="Genomic_DNA"/>
</dbReference>
<dbReference type="AlphaFoldDB" id="A0A091VYG9"/>
<dbReference type="InterPro" id="IPR036157">
    <property type="entry name" value="dUTPase-like_sf"/>
</dbReference>
<dbReference type="InterPro" id="IPR051592">
    <property type="entry name" value="HERV-K_Pro_peptidase_A2"/>
</dbReference>
<evidence type="ECO:0000256" key="3">
    <source>
        <dbReference type="ARBA" id="ARBA00022801"/>
    </source>
</evidence>
<dbReference type="InterPro" id="IPR001995">
    <property type="entry name" value="Peptidase_A2_cat"/>
</dbReference>
<dbReference type="PhylomeDB" id="A0A091VYG9"/>
<dbReference type="Gene3D" id="2.70.40.10">
    <property type="match status" value="1"/>
</dbReference>
<protein>
    <recommendedName>
        <fullName evidence="4">Peptidase A2 domain-containing protein</fullName>
    </recommendedName>
</protein>
<feature type="domain" description="Peptidase A2" evidence="4">
    <location>
        <begin position="146"/>
        <end position="160"/>
    </location>
</feature>
<dbReference type="InterPro" id="IPR001969">
    <property type="entry name" value="Aspartic_peptidase_AS"/>
</dbReference>
<dbReference type="PROSITE" id="PS50175">
    <property type="entry name" value="ASP_PROT_RETROV"/>
    <property type="match status" value="1"/>
</dbReference>
<dbReference type="GO" id="GO:0004190">
    <property type="term" value="F:aspartic-type endopeptidase activity"/>
    <property type="evidence" value="ECO:0007669"/>
    <property type="project" value="UniProtKB-KW"/>
</dbReference>
<keyword evidence="3" id="KW-0378">Hydrolase</keyword>
<evidence type="ECO:0000256" key="2">
    <source>
        <dbReference type="ARBA" id="ARBA00022750"/>
    </source>
</evidence>
<dbReference type="InterPro" id="IPR021109">
    <property type="entry name" value="Peptidase_aspartic_dom_sf"/>
</dbReference>
<dbReference type="InterPro" id="IPR029054">
    <property type="entry name" value="dUTPase-like"/>
</dbReference>
<accession>A0A091VYG9</accession>
<organism evidence="5 6">
    <name type="scientific">Opisthocomus hoazin</name>
    <name type="common">Hoatzin</name>
    <name type="synonym">Phasianus hoazin</name>
    <dbReference type="NCBI Taxonomy" id="30419"/>
    <lineage>
        <taxon>Eukaryota</taxon>
        <taxon>Metazoa</taxon>
        <taxon>Chordata</taxon>
        <taxon>Craniata</taxon>
        <taxon>Vertebrata</taxon>
        <taxon>Euteleostomi</taxon>
        <taxon>Archelosauria</taxon>
        <taxon>Archosauria</taxon>
        <taxon>Dinosauria</taxon>
        <taxon>Saurischia</taxon>
        <taxon>Theropoda</taxon>
        <taxon>Coelurosauria</taxon>
        <taxon>Aves</taxon>
        <taxon>Neognathae</taxon>
        <taxon>Neoaves</taxon>
        <taxon>Opisthocomiformes</taxon>
        <taxon>Opisthocomidae</taxon>
        <taxon>Opisthocomus</taxon>
    </lineage>
</organism>
<keyword evidence="1" id="KW-0645">Protease</keyword>
<dbReference type="SUPFAM" id="SSF50630">
    <property type="entry name" value="Acid proteases"/>
    <property type="match status" value="1"/>
</dbReference>
<feature type="non-terminal residue" evidence="5">
    <location>
        <position position="1"/>
    </location>
</feature>
<proteinExistence type="predicted"/>
<dbReference type="Pfam" id="PF00692">
    <property type="entry name" value="dUTPase"/>
    <property type="match status" value="1"/>
</dbReference>
<dbReference type="GO" id="GO:0006508">
    <property type="term" value="P:proteolysis"/>
    <property type="evidence" value="ECO:0007669"/>
    <property type="project" value="UniProtKB-KW"/>
</dbReference>
<evidence type="ECO:0000256" key="1">
    <source>
        <dbReference type="ARBA" id="ARBA00022670"/>
    </source>
</evidence>
<dbReference type="PANTHER" id="PTHR19422">
    <property type="entry name" value="GAG RETROVIRAL POLYPROTEIN"/>
    <property type="match status" value="1"/>
</dbReference>
<dbReference type="PANTHER" id="PTHR19422:SF123">
    <property type="entry name" value="RT1 CLASS I, LOCUS CE15"/>
    <property type="match status" value="1"/>
</dbReference>
<name>A0A091VYG9_OPIHO</name>
<evidence type="ECO:0000259" key="4">
    <source>
        <dbReference type="PROSITE" id="PS50175"/>
    </source>
</evidence>
<evidence type="ECO:0000313" key="6">
    <source>
        <dbReference type="Proteomes" id="UP000053605"/>
    </source>
</evidence>